<sequence length="387" mass="45546">MEAPEFLKSNDHHLKFCILYEVALKKPVFDSYQTFCDAVGKDAMAYPDFEFWYHRFRLGKLDFDYDRSMDPVPKTLMDMPVNLMQKITKNLNPFEKCYFRSMNHGIKNFTDSFPTIFQSIHVTAYDHSLSWKLNGKEFECKNEYFGCTFTKPKCLNSGDETYLQKCYNKVTKTYNECYVKKSLEYLTPLFKTAKLQTDFLWFIFKIQSPELDDLLPVPFFAKSVYIVAYSFDKMVQLLSSMQAGYLELFELEFSEPIGKEHFTRVFETDQFKQAQRVRIHAVVKFDLEDLVNFKHLKKFQCGLSIVEPEDILRIRDIICTFEHLESCEMFLSTGGSIRPFAEVLEADVPVGPLKKFIHFYQNPTVNEILEITITHTFHTLIEIVKIR</sequence>
<feature type="domain" description="DUF38" evidence="1">
    <location>
        <begin position="220"/>
        <end position="336"/>
    </location>
</feature>
<dbReference type="Proteomes" id="UP000230233">
    <property type="component" value="Chromosome X"/>
</dbReference>
<dbReference type="Pfam" id="PF01827">
    <property type="entry name" value="FTH"/>
    <property type="match status" value="1"/>
</dbReference>
<name>A0A2G5SNQ6_9PELO</name>
<organism evidence="3 4">
    <name type="scientific">Caenorhabditis nigoni</name>
    <dbReference type="NCBI Taxonomy" id="1611254"/>
    <lineage>
        <taxon>Eukaryota</taxon>
        <taxon>Metazoa</taxon>
        <taxon>Ecdysozoa</taxon>
        <taxon>Nematoda</taxon>
        <taxon>Chromadorea</taxon>
        <taxon>Rhabditida</taxon>
        <taxon>Rhabditina</taxon>
        <taxon>Rhabditomorpha</taxon>
        <taxon>Rhabditoidea</taxon>
        <taxon>Rhabditidae</taxon>
        <taxon>Peloderinae</taxon>
        <taxon>Caenorhabditis</taxon>
    </lineage>
</organism>
<accession>A0A2G5SNQ6</accession>
<dbReference type="Gene3D" id="1.10.10.1450">
    <property type="match status" value="1"/>
</dbReference>
<dbReference type="GO" id="GO:0045087">
    <property type="term" value="P:innate immune response"/>
    <property type="evidence" value="ECO:0007669"/>
    <property type="project" value="TreeGrafter"/>
</dbReference>
<dbReference type="PANTHER" id="PTHR23015:SF4">
    <property type="entry name" value="DUF38 DOMAIN-CONTAINING PROTEIN-RELATED"/>
    <property type="match status" value="1"/>
</dbReference>
<evidence type="ECO:0000259" key="2">
    <source>
        <dbReference type="Pfam" id="PF17906"/>
    </source>
</evidence>
<protein>
    <recommendedName>
        <fullName evidence="5">F-box domain-containing protein</fullName>
    </recommendedName>
</protein>
<evidence type="ECO:0000313" key="4">
    <source>
        <dbReference type="Proteomes" id="UP000230233"/>
    </source>
</evidence>
<gene>
    <name evidence="3" type="primary">Cnig_chr_X.g23109</name>
    <name evidence="3" type="ORF">B9Z55_023109</name>
</gene>
<dbReference type="PANTHER" id="PTHR23015">
    <property type="entry name" value="UNCHARACTERIZED C.ELEGANS PROTEIN"/>
    <property type="match status" value="1"/>
</dbReference>
<evidence type="ECO:0000313" key="3">
    <source>
        <dbReference type="EMBL" id="PIC16533.1"/>
    </source>
</evidence>
<evidence type="ECO:0000259" key="1">
    <source>
        <dbReference type="Pfam" id="PF01827"/>
    </source>
</evidence>
<proteinExistence type="predicted"/>
<comment type="caution">
    <text evidence="3">The sequence shown here is derived from an EMBL/GenBank/DDBJ whole genome shotgun (WGS) entry which is preliminary data.</text>
</comment>
<feature type="domain" description="Mos1 transposase HTH" evidence="2">
    <location>
        <begin position="12"/>
        <end position="59"/>
    </location>
</feature>
<dbReference type="EMBL" id="PDUG01000006">
    <property type="protein sequence ID" value="PIC16533.1"/>
    <property type="molecule type" value="Genomic_DNA"/>
</dbReference>
<dbReference type="AlphaFoldDB" id="A0A2G5SNQ6"/>
<dbReference type="InterPro" id="IPR041426">
    <property type="entry name" value="Mos1_HTH"/>
</dbReference>
<evidence type="ECO:0008006" key="5">
    <source>
        <dbReference type="Google" id="ProtNLM"/>
    </source>
</evidence>
<dbReference type="InterPro" id="IPR002900">
    <property type="entry name" value="DUF38/FTH_CAE_spp"/>
</dbReference>
<keyword evidence="4" id="KW-1185">Reference proteome</keyword>
<dbReference type="Pfam" id="PF17906">
    <property type="entry name" value="HTH_48"/>
    <property type="match status" value="1"/>
</dbReference>
<reference evidence="4" key="1">
    <citation type="submission" date="2017-10" db="EMBL/GenBank/DDBJ databases">
        <title>Rapid genome shrinkage in a self-fertile nematode reveals novel sperm competition proteins.</title>
        <authorList>
            <person name="Yin D."/>
            <person name="Schwarz E.M."/>
            <person name="Thomas C.G."/>
            <person name="Felde R.L."/>
            <person name="Korf I.F."/>
            <person name="Cutter A.D."/>
            <person name="Schartner C.M."/>
            <person name="Ralston E.J."/>
            <person name="Meyer B.J."/>
            <person name="Haag E.S."/>
        </authorList>
    </citation>
    <scope>NUCLEOTIDE SEQUENCE [LARGE SCALE GENOMIC DNA]</scope>
    <source>
        <strain evidence="4">JU1422</strain>
    </source>
</reference>
<dbReference type="InterPro" id="IPR040161">
    <property type="entry name" value="FB224"/>
</dbReference>